<proteinExistence type="predicted"/>
<keyword evidence="2" id="KW-0812">Transmembrane</keyword>
<feature type="compositionally biased region" description="Pro residues" evidence="1">
    <location>
        <begin position="563"/>
        <end position="573"/>
    </location>
</feature>
<keyword evidence="2" id="KW-0472">Membrane</keyword>
<evidence type="ECO:0000313" key="3">
    <source>
        <dbReference type="Proteomes" id="UP000887572"/>
    </source>
</evidence>
<keyword evidence="3" id="KW-1185">Reference proteome</keyword>
<evidence type="ECO:0000313" key="4">
    <source>
        <dbReference type="WBParaSite" id="Gr19_v10_g797.t1"/>
    </source>
</evidence>
<feature type="transmembrane region" description="Helical" evidence="2">
    <location>
        <begin position="272"/>
        <end position="291"/>
    </location>
</feature>
<evidence type="ECO:0000256" key="1">
    <source>
        <dbReference type="SAM" id="MobiDB-lite"/>
    </source>
</evidence>
<feature type="transmembrane region" description="Helical" evidence="2">
    <location>
        <begin position="461"/>
        <end position="481"/>
    </location>
</feature>
<feature type="transmembrane region" description="Helical" evidence="2">
    <location>
        <begin position="239"/>
        <end position="260"/>
    </location>
</feature>
<feature type="region of interest" description="Disordered" evidence="1">
    <location>
        <begin position="1"/>
        <end position="106"/>
    </location>
</feature>
<accession>A0A914I8U1</accession>
<dbReference type="Proteomes" id="UP000887572">
    <property type="component" value="Unplaced"/>
</dbReference>
<name>A0A914I8U1_GLORO</name>
<reference evidence="4" key="1">
    <citation type="submission" date="2022-11" db="UniProtKB">
        <authorList>
            <consortium name="WormBaseParasite"/>
        </authorList>
    </citation>
    <scope>IDENTIFICATION</scope>
</reference>
<feature type="compositionally biased region" description="Low complexity" evidence="1">
    <location>
        <begin position="8"/>
        <end position="29"/>
    </location>
</feature>
<feature type="transmembrane region" description="Helical" evidence="2">
    <location>
        <begin position="390"/>
        <end position="413"/>
    </location>
</feature>
<feature type="compositionally biased region" description="Pro residues" evidence="1">
    <location>
        <begin position="30"/>
        <end position="43"/>
    </location>
</feature>
<feature type="transmembrane region" description="Helical" evidence="2">
    <location>
        <begin position="321"/>
        <end position="339"/>
    </location>
</feature>
<keyword evidence="2" id="KW-1133">Transmembrane helix</keyword>
<evidence type="ECO:0000256" key="2">
    <source>
        <dbReference type="SAM" id="Phobius"/>
    </source>
</evidence>
<feature type="region of interest" description="Disordered" evidence="1">
    <location>
        <begin position="554"/>
        <end position="573"/>
    </location>
</feature>
<feature type="transmembrane region" description="Helical" evidence="2">
    <location>
        <begin position="351"/>
        <end position="370"/>
    </location>
</feature>
<feature type="compositionally biased region" description="Low complexity" evidence="1">
    <location>
        <begin position="59"/>
        <end position="69"/>
    </location>
</feature>
<sequence>MDQNPNAQQQQQQQQQQEQQPVVVVVEPDNPTPPAPPLPPPPGSTAGDAGGGPPPAQMVVNSNNSSNELPLPPPPTPAAAVLNTASADVQGNGPPPTPSMFSNSSNEMPQQITIANGGSSDGPSLELLGVSEQFTTSSSITTSSTSGSSSSSAAASWLDFFAQNSTTNSELSNNMTTTTTTLLNVDNGGNSSWTTPTTLSEKINDYENYDKMEGSADEWATAANEHSWSDNKQNFAKAWSGFFLGAAFANVLILFVLLIITRGKRGYFGARLYTLNLAVFAVVQILILAWAQPDDCFGIAKIASISVHNFFIKYNSQLLEWSQIVFLSCTTVLVLDCIHRYRGNGIGIGKLSWILAVLILDVIPMAYIFVKGALFESVHFRAKPLAIYHAVVLVVFTVCATLLKLIVCCVPIYRMCHARAAEEAAAAVVAADRVRAHARRETNRLTAASSMAPAPPKPFTLAKLAFLMTFLVLTSWAQYAVFSLATDLLHPGGLGQATEGAKMDKHLAVYKLLKFINKEHLIYTVKSIQQWAVLIRPFLETLSLAKCQRQQQQLEQSLRRQHGPPPPPLQQQQ</sequence>
<dbReference type="WBParaSite" id="Gr19_v10_g797.t1">
    <property type="protein sequence ID" value="Gr19_v10_g797.t1"/>
    <property type="gene ID" value="Gr19_v10_g797"/>
</dbReference>
<dbReference type="AlphaFoldDB" id="A0A914I8U1"/>
<protein>
    <submittedName>
        <fullName evidence="4">Uncharacterized protein</fullName>
    </submittedName>
</protein>
<organism evidence="3 4">
    <name type="scientific">Globodera rostochiensis</name>
    <name type="common">Golden nematode worm</name>
    <name type="synonym">Heterodera rostochiensis</name>
    <dbReference type="NCBI Taxonomy" id="31243"/>
    <lineage>
        <taxon>Eukaryota</taxon>
        <taxon>Metazoa</taxon>
        <taxon>Ecdysozoa</taxon>
        <taxon>Nematoda</taxon>
        <taxon>Chromadorea</taxon>
        <taxon>Rhabditida</taxon>
        <taxon>Tylenchina</taxon>
        <taxon>Tylenchomorpha</taxon>
        <taxon>Tylenchoidea</taxon>
        <taxon>Heteroderidae</taxon>
        <taxon>Heteroderinae</taxon>
        <taxon>Globodera</taxon>
    </lineage>
</organism>